<evidence type="ECO:0000313" key="2">
    <source>
        <dbReference type="EMBL" id="WEK03443.1"/>
    </source>
</evidence>
<dbReference type="EMBL" id="CP119312">
    <property type="protein sequence ID" value="WEK03443.1"/>
    <property type="molecule type" value="Genomic_DNA"/>
</dbReference>
<evidence type="ECO:0000256" key="1">
    <source>
        <dbReference type="SAM" id="SignalP"/>
    </source>
</evidence>
<name>A0AAJ6B0E3_9HYPH</name>
<organism evidence="2 3">
    <name type="scientific">Candidatus Devosia phytovorans</name>
    <dbReference type="NCBI Taxonomy" id="3121372"/>
    <lineage>
        <taxon>Bacteria</taxon>
        <taxon>Pseudomonadati</taxon>
        <taxon>Pseudomonadota</taxon>
        <taxon>Alphaproteobacteria</taxon>
        <taxon>Hyphomicrobiales</taxon>
        <taxon>Devosiaceae</taxon>
        <taxon>Devosia</taxon>
    </lineage>
</organism>
<keyword evidence="1" id="KW-0732">Signal</keyword>
<protein>
    <submittedName>
        <fullName evidence="2">Uncharacterized protein</fullName>
    </submittedName>
</protein>
<reference evidence="2" key="1">
    <citation type="submission" date="2023-03" db="EMBL/GenBank/DDBJ databases">
        <title>Andean soil-derived lignocellulolytic bacterial consortium as a source of novel taxa and putative plastic-active enzymes.</title>
        <authorList>
            <person name="Diaz-Garcia L."/>
            <person name="Chuvochina M."/>
            <person name="Feuerriegel G."/>
            <person name="Bunk B."/>
            <person name="Sproer C."/>
            <person name="Streit W.R."/>
            <person name="Rodriguez L.M."/>
            <person name="Overmann J."/>
            <person name="Jimenez D.J."/>
        </authorList>
    </citation>
    <scope>NUCLEOTIDE SEQUENCE</scope>
    <source>
        <strain evidence="2">MAG 4196</strain>
    </source>
</reference>
<dbReference type="Proteomes" id="UP001217476">
    <property type="component" value="Chromosome"/>
</dbReference>
<evidence type="ECO:0000313" key="3">
    <source>
        <dbReference type="Proteomes" id="UP001217476"/>
    </source>
</evidence>
<feature type="signal peptide" evidence="1">
    <location>
        <begin position="1"/>
        <end position="19"/>
    </location>
</feature>
<sequence length="180" mass="19516">MRFALAFALTLACSGPALAQIDDDFAMANRIFGQISAASVVADIDGEWLPLSTIANLEGADPDPGLITSYLERICGNDPARGFVFTGIDEASFEMAVPNAGHELVYRLDWMGGAQFHRSFDPAAMFSAFGFDSMEGERGMEMRASALRSNTNLVDFYRVSPDLLAMATPQRVEIYGRCPG</sequence>
<proteinExistence type="predicted"/>
<dbReference type="AlphaFoldDB" id="A0AAJ6B0E3"/>
<feature type="chain" id="PRO_5042563728" evidence="1">
    <location>
        <begin position="20"/>
        <end position="180"/>
    </location>
</feature>
<accession>A0AAJ6B0E3</accession>
<gene>
    <name evidence="2" type="ORF">P0Y65_14730</name>
</gene>